<keyword evidence="5 10" id="KW-0482">Metalloprotease</keyword>
<keyword evidence="6" id="KW-1015">Disulfide bond</keyword>
<comment type="caution">
    <text evidence="10">The sequence shown here is derived from an EMBL/GenBank/DDBJ whole genome shotgun (WGS) entry which is preliminary data.</text>
</comment>
<keyword evidence="3" id="KW-0378">Hydrolase</keyword>
<evidence type="ECO:0000256" key="3">
    <source>
        <dbReference type="ARBA" id="ARBA00022801"/>
    </source>
</evidence>
<proteinExistence type="predicted"/>
<accession>A0AAV4HVM1</accession>
<evidence type="ECO:0000313" key="10">
    <source>
        <dbReference type="EMBL" id="GFS02014.1"/>
    </source>
</evidence>
<dbReference type="GO" id="GO:0004222">
    <property type="term" value="F:metalloendopeptidase activity"/>
    <property type="evidence" value="ECO:0007669"/>
    <property type="project" value="InterPro"/>
</dbReference>
<evidence type="ECO:0000259" key="9">
    <source>
        <dbReference type="PROSITE" id="PS50215"/>
    </source>
</evidence>
<dbReference type="GO" id="GO:0046872">
    <property type="term" value="F:metal ion binding"/>
    <property type="evidence" value="ECO:0007669"/>
    <property type="project" value="UniProtKB-KW"/>
</dbReference>
<evidence type="ECO:0000256" key="7">
    <source>
        <dbReference type="ARBA" id="ARBA00023180"/>
    </source>
</evidence>
<organism evidence="10 11">
    <name type="scientific">Elysia marginata</name>
    <dbReference type="NCBI Taxonomy" id="1093978"/>
    <lineage>
        <taxon>Eukaryota</taxon>
        <taxon>Metazoa</taxon>
        <taxon>Spiralia</taxon>
        <taxon>Lophotrochozoa</taxon>
        <taxon>Mollusca</taxon>
        <taxon>Gastropoda</taxon>
        <taxon>Heterobranchia</taxon>
        <taxon>Euthyneura</taxon>
        <taxon>Panpulmonata</taxon>
        <taxon>Sacoglossa</taxon>
        <taxon>Placobranchoidea</taxon>
        <taxon>Plakobranchidae</taxon>
        <taxon>Elysia</taxon>
    </lineage>
</organism>
<keyword evidence="11" id="KW-1185">Reference proteome</keyword>
<dbReference type="PANTHER" id="PTHR11905">
    <property type="entry name" value="ADAM A DISINTEGRIN AND METALLOPROTEASE DOMAIN"/>
    <property type="match status" value="1"/>
</dbReference>
<feature type="binding site" evidence="8">
    <location>
        <position position="107"/>
    </location>
    <ligand>
        <name>Zn(2+)</name>
        <dbReference type="ChEBI" id="CHEBI:29105"/>
        <note>catalytic</note>
    </ligand>
</feature>
<keyword evidence="4 8" id="KW-0862">Zinc</keyword>
<dbReference type="GO" id="GO:0006508">
    <property type="term" value="P:proteolysis"/>
    <property type="evidence" value="ECO:0007669"/>
    <property type="project" value="UniProtKB-KW"/>
</dbReference>
<feature type="binding site" evidence="8">
    <location>
        <position position="97"/>
    </location>
    <ligand>
        <name>Zn(2+)</name>
        <dbReference type="ChEBI" id="CHEBI:29105"/>
        <note>catalytic</note>
    </ligand>
</feature>
<feature type="binding site" evidence="8">
    <location>
        <position position="101"/>
    </location>
    <ligand>
        <name>Zn(2+)</name>
        <dbReference type="ChEBI" id="CHEBI:29105"/>
        <note>catalytic</note>
    </ligand>
</feature>
<dbReference type="AlphaFoldDB" id="A0AAV4HVM1"/>
<evidence type="ECO:0000256" key="2">
    <source>
        <dbReference type="ARBA" id="ARBA00022723"/>
    </source>
</evidence>
<dbReference type="InterPro" id="IPR024079">
    <property type="entry name" value="MetalloPept_cat_dom_sf"/>
</dbReference>
<evidence type="ECO:0000313" key="11">
    <source>
        <dbReference type="Proteomes" id="UP000762676"/>
    </source>
</evidence>
<evidence type="ECO:0000256" key="5">
    <source>
        <dbReference type="ARBA" id="ARBA00023049"/>
    </source>
</evidence>
<dbReference type="EMBL" id="BMAT01002219">
    <property type="protein sequence ID" value="GFS02014.1"/>
    <property type="molecule type" value="Genomic_DNA"/>
</dbReference>
<name>A0AAV4HVM1_9GAST</name>
<keyword evidence="7" id="KW-0325">Glycoprotein</keyword>
<dbReference type="Gene3D" id="3.40.1620.60">
    <property type="match status" value="1"/>
</dbReference>
<keyword evidence="2 8" id="KW-0479">Metal-binding</keyword>
<feature type="domain" description="Peptidase M12B" evidence="9">
    <location>
        <begin position="34"/>
        <end position="152"/>
    </location>
</feature>
<dbReference type="Proteomes" id="UP000762676">
    <property type="component" value="Unassembled WGS sequence"/>
</dbReference>
<evidence type="ECO:0000256" key="1">
    <source>
        <dbReference type="ARBA" id="ARBA00022670"/>
    </source>
</evidence>
<sequence length="356" mass="37968">MEKSFFIYICQTESDDDFIEDLISSGTFPGGDGLDAFRNWVQDPSNNIPNADHYMYMTGFDIRGATGIAFLSRVCTASGVSINENDFTAGLATVAAHELGHSLSCDHDGGSCSATNHNIMTPIFSLPVTTANKGNPWRFSSCSIASIKAYLNGVSCTEPGNTGTTDALPAPTGNDRAGIALDRDNQCRHHLQDSSSSYCSSVQTDNGGEEGLCSGMYCDETSTDFCVVVLPLEHTACGTGKWCRTGLCVEEGVEPTNPPTQPTGPETIFDCVPFLLRLDFLGLLDCFRNYGGNDSKMDYYTGSYDGTFSTMDYYTGSYGGNGSTKDYYTGSYVASDSTVSSYSGITASSSGSLTTV</sequence>
<feature type="active site" evidence="8">
    <location>
        <position position="98"/>
    </location>
</feature>
<dbReference type="InterPro" id="IPR001590">
    <property type="entry name" value="Peptidase_M12B"/>
</dbReference>
<dbReference type="PANTHER" id="PTHR11905:SF159">
    <property type="entry name" value="ADAM METALLOPROTEASE"/>
    <property type="match status" value="1"/>
</dbReference>
<evidence type="ECO:0000256" key="8">
    <source>
        <dbReference type="PROSITE-ProRule" id="PRU00276"/>
    </source>
</evidence>
<reference evidence="10 11" key="1">
    <citation type="journal article" date="2021" name="Elife">
        <title>Chloroplast acquisition without the gene transfer in kleptoplastic sea slugs, Plakobranchus ocellatus.</title>
        <authorList>
            <person name="Maeda T."/>
            <person name="Takahashi S."/>
            <person name="Yoshida T."/>
            <person name="Shimamura S."/>
            <person name="Takaki Y."/>
            <person name="Nagai Y."/>
            <person name="Toyoda A."/>
            <person name="Suzuki Y."/>
            <person name="Arimoto A."/>
            <person name="Ishii H."/>
            <person name="Satoh N."/>
            <person name="Nishiyama T."/>
            <person name="Hasebe M."/>
            <person name="Maruyama T."/>
            <person name="Minagawa J."/>
            <person name="Obokata J."/>
            <person name="Shigenobu S."/>
        </authorList>
    </citation>
    <scope>NUCLEOTIDE SEQUENCE [LARGE SCALE GENOMIC DNA]</scope>
</reference>
<comment type="caution">
    <text evidence="8">Lacks conserved residue(s) required for the propagation of feature annotation.</text>
</comment>
<dbReference type="InterPro" id="IPR041645">
    <property type="entry name" value="ADAMTS_CR_2"/>
</dbReference>
<dbReference type="Pfam" id="PF17771">
    <property type="entry name" value="ADAMTS_CR_2"/>
    <property type="match status" value="1"/>
</dbReference>
<gene>
    <name evidence="10" type="ORF">ElyMa_001112800</name>
</gene>
<keyword evidence="1" id="KW-0645">Protease</keyword>
<dbReference type="Gene3D" id="3.40.390.10">
    <property type="entry name" value="Collagenase (Catalytic Domain)"/>
    <property type="match status" value="1"/>
</dbReference>
<dbReference type="SUPFAM" id="SSF55486">
    <property type="entry name" value="Metalloproteases ('zincins'), catalytic domain"/>
    <property type="match status" value="1"/>
</dbReference>
<dbReference type="Pfam" id="PF01421">
    <property type="entry name" value="Reprolysin"/>
    <property type="match status" value="1"/>
</dbReference>
<evidence type="ECO:0000256" key="4">
    <source>
        <dbReference type="ARBA" id="ARBA00022833"/>
    </source>
</evidence>
<evidence type="ECO:0000256" key="6">
    <source>
        <dbReference type="ARBA" id="ARBA00023157"/>
    </source>
</evidence>
<dbReference type="PROSITE" id="PS50215">
    <property type="entry name" value="ADAM_MEPRO"/>
    <property type="match status" value="1"/>
</dbReference>
<protein>
    <submittedName>
        <fullName evidence="10">A disintegrin and metalloproteinase with thrombospondin motifs 1</fullName>
    </submittedName>
</protein>